<accession>A0A1A9ZM75</accession>
<evidence type="ECO:0000313" key="1">
    <source>
        <dbReference type="EnsemblMetazoa" id="GPAI018964-PA"/>
    </source>
</evidence>
<sequence>MPAKTAQHTPCHLVPLSRLCIFYGACRQPDATFIHANHSTQANVLLLTADLLMKHLRLPFPAKEYITQKVDKEPLLEGSIVCKNLIIEALTYHLLPSEINTVRAIPRKPVECK</sequence>
<evidence type="ECO:0000313" key="2">
    <source>
        <dbReference type="Proteomes" id="UP000092445"/>
    </source>
</evidence>
<dbReference type="VEuPathDB" id="VectorBase:GPAI018964"/>
<dbReference type="Gene3D" id="1.25.40.420">
    <property type="match status" value="1"/>
</dbReference>
<protein>
    <submittedName>
        <fullName evidence="1">Uncharacterized protein</fullName>
    </submittedName>
</protein>
<dbReference type="EnsemblMetazoa" id="GPAI018964-RA">
    <property type="protein sequence ID" value="GPAI018964-PA"/>
    <property type="gene ID" value="GPAI018964"/>
</dbReference>
<proteinExistence type="predicted"/>
<reference evidence="1" key="2">
    <citation type="submission" date="2020-05" db="UniProtKB">
        <authorList>
            <consortium name="EnsemblMetazoa"/>
        </authorList>
    </citation>
    <scope>IDENTIFICATION</scope>
    <source>
        <strain evidence="1">IAEA</strain>
    </source>
</reference>
<organism evidence="1 2">
    <name type="scientific">Glossina pallidipes</name>
    <name type="common">Tsetse fly</name>
    <dbReference type="NCBI Taxonomy" id="7398"/>
    <lineage>
        <taxon>Eukaryota</taxon>
        <taxon>Metazoa</taxon>
        <taxon>Ecdysozoa</taxon>
        <taxon>Arthropoda</taxon>
        <taxon>Hexapoda</taxon>
        <taxon>Insecta</taxon>
        <taxon>Pterygota</taxon>
        <taxon>Neoptera</taxon>
        <taxon>Endopterygota</taxon>
        <taxon>Diptera</taxon>
        <taxon>Brachycera</taxon>
        <taxon>Muscomorpha</taxon>
        <taxon>Hippoboscoidea</taxon>
        <taxon>Glossinidae</taxon>
        <taxon>Glossina</taxon>
    </lineage>
</organism>
<dbReference type="STRING" id="7398.A0A1A9ZM75"/>
<name>A0A1A9ZM75_GLOPL</name>
<dbReference type="AlphaFoldDB" id="A0A1A9ZM75"/>
<keyword evidence="2" id="KW-1185">Reference proteome</keyword>
<dbReference type="Proteomes" id="UP000092445">
    <property type="component" value="Unassembled WGS sequence"/>
</dbReference>
<reference evidence="2" key="1">
    <citation type="submission" date="2014-03" db="EMBL/GenBank/DDBJ databases">
        <authorList>
            <person name="Aksoy S."/>
            <person name="Warren W."/>
            <person name="Wilson R.K."/>
        </authorList>
    </citation>
    <scope>NUCLEOTIDE SEQUENCE [LARGE SCALE GENOMIC DNA]</scope>
    <source>
        <strain evidence="2">IAEA</strain>
    </source>
</reference>